<dbReference type="CDD" id="cd02042">
    <property type="entry name" value="ParAB_family"/>
    <property type="match status" value="1"/>
</dbReference>
<dbReference type="InterPro" id="IPR002586">
    <property type="entry name" value="CobQ/CobB/MinD/ParA_Nub-bd_dom"/>
</dbReference>
<keyword evidence="3" id="KW-1185">Reference proteome</keyword>
<dbReference type="AlphaFoldDB" id="A0A4V3RAM2"/>
<dbReference type="RefSeq" id="WP_136011026.1">
    <property type="nucleotide sequence ID" value="NZ_SRYZ01000045.1"/>
</dbReference>
<dbReference type="InterPro" id="IPR050678">
    <property type="entry name" value="DNA_Partitioning_ATPase"/>
</dbReference>
<protein>
    <submittedName>
        <fullName evidence="2">ParA family protein</fullName>
    </submittedName>
</protein>
<dbReference type="Gene3D" id="3.40.50.300">
    <property type="entry name" value="P-loop containing nucleotide triphosphate hydrolases"/>
    <property type="match status" value="1"/>
</dbReference>
<evidence type="ECO:0000313" key="3">
    <source>
        <dbReference type="Proteomes" id="UP000310532"/>
    </source>
</evidence>
<dbReference type="SUPFAM" id="SSF52540">
    <property type="entry name" value="P-loop containing nucleoside triphosphate hydrolases"/>
    <property type="match status" value="1"/>
</dbReference>
<evidence type="ECO:0000313" key="2">
    <source>
        <dbReference type="EMBL" id="TGY01450.1"/>
    </source>
</evidence>
<dbReference type="Proteomes" id="UP000310532">
    <property type="component" value="Unassembled WGS sequence"/>
</dbReference>
<dbReference type="PANTHER" id="PTHR13696:SF52">
    <property type="entry name" value="PARA FAMILY PROTEIN CT_582"/>
    <property type="match status" value="1"/>
</dbReference>
<comment type="caution">
    <text evidence="2">The sequence shown here is derived from an EMBL/GenBank/DDBJ whole genome shotgun (WGS) entry which is preliminary data.</text>
</comment>
<accession>A0A4V3RAM2</accession>
<reference evidence="2 3" key="1">
    <citation type="submission" date="2019-04" db="EMBL/GenBank/DDBJ databases">
        <title>Microbes associate with the intestines of laboratory mice.</title>
        <authorList>
            <person name="Navarre W."/>
            <person name="Wong E."/>
            <person name="Huang K."/>
            <person name="Tropini C."/>
            <person name="Ng K."/>
            <person name="Yu B."/>
        </authorList>
    </citation>
    <scope>NUCLEOTIDE SEQUENCE [LARGE SCALE GENOMIC DNA]</scope>
    <source>
        <strain evidence="2 3">NM69_E16B</strain>
    </source>
</reference>
<feature type="domain" description="CobQ/CobB/MinD/ParA nucleotide binding" evidence="1">
    <location>
        <begin position="8"/>
        <end position="212"/>
    </location>
</feature>
<evidence type="ECO:0000259" key="1">
    <source>
        <dbReference type="Pfam" id="PF01656"/>
    </source>
</evidence>
<sequence>MTDPKFVAFSTQKGGAGKTTLTVLAASYLYYVRGLKVLVVDCDFPQYSIEDMRERDKELIECSPVFKKMFSDNMRLTKLAPYPVLSAQPENAMRKVREIIDDCEDEIDIVFFDLPGTVNNPGVVSILNCLDMVIVPVAADKVILESSLAFALKIQEWLTTGRTSVKQMYMLWNLVDAREKTDLYDQYEAVFEECGLQTMKTKIPDTKKYRREGSKTLNRAVFRSTLVPPDKTLLKGTRLPELADELLGILNL</sequence>
<gene>
    <name evidence="2" type="ORF">E5355_15330</name>
</gene>
<name>A0A4V3RAM2_9BACE</name>
<dbReference type="InterPro" id="IPR027417">
    <property type="entry name" value="P-loop_NTPase"/>
</dbReference>
<dbReference type="PANTHER" id="PTHR13696">
    <property type="entry name" value="P-LOOP CONTAINING NUCLEOSIDE TRIPHOSPHATE HYDROLASE"/>
    <property type="match status" value="1"/>
</dbReference>
<organism evidence="2 3">
    <name type="scientific">Bacteroides muris</name>
    <name type="common">ex Afrizal et al. 2022</name>
    <dbReference type="NCBI Taxonomy" id="2516960"/>
    <lineage>
        <taxon>Bacteria</taxon>
        <taxon>Pseudomonadati</taxon>
        <taxon>Bacteroidota</taxon>
        <taxon>Bacteroidia</taxon>
        <taxon>Bacteroidales</taxon>
        <taxon>Bacteroidaceae</taxon>
        <taxon>Bacteroides</taxon>
    </lineage>
</organism>
<dbReference type="Pfam" id="PF01656">
    <property type="entry name" value="CbiA"/>
    <property type="match status" value="1"/>
</dbReference>
<dbReference type="EMBL" id="SRYZ01000045">
    <property type="protein sequence ID" value="TGY01450.1"/>
    <property type="molecule type" value="Genomic_DNA"/>
</dbReference>
<proteinExistence type="predicted"/>